<sequence>MRVAAGLSPKLLEAAQVGLQNSLFAVSVRRNDNLVGMGRVIGDGACFFQVVDIAVHPSAQGQGIGTLIMQRIEAYLREVAKEGSYVSLMADKPEFYQKLGYQPTAPASVGMYKKF</sequence>
<dbReference type="PANTHER" id="PTHR43626">
    <property type="entry name" value="ACYL-COA N-ACYLTRANSFERASE"/>
    <property type="match status" value="1"/>
</dbReference>
<gene>
    <name evidence="4" type="ORF">Q9312_07540</name>
</gene>
<dbReference type="Proteomes" id="UP001239782">
    <property type="component" value="Chromosome"/>
</dbReference>
<accession>A0AA51RVX3</accession>
<evidence type="ECO:0000313" key="4">
    <source>
        <dbReference type="EMBL" id="WMS88761.1"/>
    </source>
</evidence>
<dbReference type="PANTHER" id="PTHR43626:SF4">
    <property type="entry name" value="GCN5-RELATED N-ACETYLTRANSFERASE 2, CHLOROPLASTIC"/>
    <property type="match status" value="1"/>
</dbReference>
<dbReference type="InterPro" id="IPR000182">
    <property type="entry name" value="GNAT_dom"/>
</dbReference>
<feature type="domain" description="N-acetyltransferase" evidence="3">
    <location>
        <begin position="1"/>
        <end position="115"/>
    </location>
</feature>
<evidence type="ECO:0000313" key="5">
    <source>
        <dbReference type="Proteomes" id="UP001239782"/>
    </source>
</evidence>
<keyword evidence="2" id="KW-0012">Acyltransferase</keyword>
<dbReference type="SUPFAM" id="SSF55729">
    <property type="entry name" value="Acyl-CoA N-acyltransferases (Nat)"/>
    <property type="match status" value="1"/>
</dbReference>
<dbReference type="Gene3D" id="3.40.630.30">
    <property type="match status" value="1"/>
</dbReference>
<dbReference type="KEGG" id="plei:Q9312_07540"/>
<dbReference type="InterPro" id="IPR016181">
    <property type="entry name" value="Acyl_CoA_acyltransferase"/>
</dbReference>
<name>A0AA51RVX3_9GAMM</name>
<evidence type="ECO:0000259" key="3">
    <source>
        <dbReference type="PROSITE" id="PS51186"/>
    </source>
</evidence>
<dbReference type="Pfam" id="PF13508">
    <property type="entry name" value="Acetyltransf_7"/>
    <property type="match status" value="1"/>
</dbReference>
<keyword evidence="5" id="KW-1185">Reference proteome</keyword>
<protein>
    <submittedName>
        <fullName evidence="4">GNAT family N-acetyltransferase</fullName>
    </submittedName>
</protein>
<evidence type="ECO:0000256" key="2">
    <source>
        <dbReference type="ARBA" id="ARBA00023315"/>
    </source>
</evidence>
<dbReference type="PROSITE" id="PS51186">
    <property type="entry name" value="GNAT"/>
    <property type="match status" value="1"/>
</dbReference>
<dbReference type="AlphaFoldDB" id="A0AA51RVX3"/>
<proteinExistence type="predicted"/>
<evidence type="ECO:0000256" key="1">
    <source>
        <dbReference type="ARBA" id="ARBA00022679"/>
    </source>
</evidence>
<keyword evidence="1" id="KW-0808">Transferase</keyword>
<organism evidence="4 5">
    <name type="scientific">Pleionea litopenaei</name>
    <dbReference type="NCBI Taxonomy" id="3070815"/>
    <lineage>
        <taxon>Bacteria</taxon>
        <taxon>Pseudomonadati</taxon>
        <taxon>Pseudomonadota</taxon>
        <taxon>Gammaproteobacteria</taxon>
        <taxon>Oceanospirillales</taxon>
        <taxon>Pleioneaceae</taxon>
        <taxon>Pleionea</taxon>
    </lineage>
</organism>
<dbReference type="GO" id="GO:0005737">
    <property type="term" value="C:cytoplasm"/>
    <property type="evidence" value="ECO:0007669"/>
    <property type="project" value="TreeGrafter"/>
</dbReference>
<reference evidence="4 5" key="1">
    <citation type="submission" date="2023-08" db="EMBL/GenBank/DDBJ databases">
        <title>Pleionea litopenaei sp. nov., isolated from stomach of juvenile Litopenaeus vannamei.</title>
        <authorList>
            <person name="Rho A.M."/>
            <person name="Hwang C.Y."/>
        </authorList>
    </citation>
    <scope>NUCLEOTIDE SEQUENCE [LARGE SCALE GENOMIC DNA]</scope>
    <source>
        <strain evidence="4 5">HL-JVS1</strain>
    </source>
</reference>
<dbReference type="EMBL" id="CP133548">
    <property type="protein sequence ID" value="WMS88761.1"/>
    <property type="molecule type" value="Genomic_DNA"/>
</dbReference>
<dbReference type="GO" id="GO:0008080">
    <property type="term" value="F:N-acetyltransferase activity"/>
    <property type="evidence" value="ECO:0007669"/>
    <property type="project" value="InterPro"/>
</dbReference>
<dbReference type="CDD" id="cd04301">
    <property type="entry name" value="NAT_SF"/>
    <property type="match status" value="1"/>
</dbReference>
<dbReference type="RefSeq" id="WP_309203982.1">
    <property type="nucleotide sequence ID" value="NZ_CP133548.1"/>
</dbReference>
<dbReference type="InterPro" id="IPR045039">
    <property type="entry name" value="NSI-like"/>
</dbReference>